<feature type="region of interest" description="Disordered" evidence="1">
    <location>
        <begin position="1"/>
        <end position="25"/>
    </location>
</feature>
<sequence length="227" mass="24564">MPTAEPWVGSWRPHKPRGPIAAMYRSPGPKYALPGLTGENAHCLTKLKAPNYSFGTRHELSAPNHSPGPKYMMPSNVTRAGRDGTPAFSLYGRPKDPRVFQAPAPGHYSPERTSKSLFRSAPAFSLSGRPKDLTNDRVPGPASYQLPEVLGAKTSLTFSAPMYSLCGRSRTGGFAEDLKKTPGPAAYKVVDPSLLKEKPPQFSMTGRNFPPERAPGPRGPGPTAQRR</sequence>
<dbReference type="Pfam" id="PF07004">
    <property type="entry name" value="SHIPPO-rpt"/>
    <property type="match status" value="4"/>
</dbReference>
<reference evidence="2" key="2">
    <citation type="submission" date="2025-09" db="UniProtKB">
        <authorList>
            <consortium name="Ensembl"/>
        </authorList>
    </citation>
    <scope>IDENTIFICATION</scope>
</reference>
<reference evidence="2" key="1">
    <citation type="submission" date="2025-08" db="UniProtKB">
        <authorList>
            <consortium name="Ensembl"/>
        </authorList>
    </citation>
    <scope>IDENTIFICATION</scope>
</reference>
<dbReference type="InterPro" id="IPR051291">
    <property type="entry name" value="CIMAP"/>
</dbReference>
<dbReference type="PANTHER" id="PTHR21580">
    <property type="entry name" value="SHIPPO-1-RELATED"/>
    <property type="match status" value="1"/>
</dbReference>
<dbReference type="InterPro" id="IPR010736">
    <property type="entry name" value="SHIPPO-rpt"/>
</dbReference>
<keyword evidence="3" id="KW-1185">Reference proteome</keyword>
<organism evidence="2 3">
    <name type="scientific">Neogobius melanostomus</name>
    <name type="common">round goby</name>
    <dbReference type="NCBI Taxonomy" id="47308"/>
    <lineage>
        <taxon>Eukaryota</taxon>
        <taxon>Metazoa</taxon>
        <taxon>Chordata</taxon>
        <taxon>Craniata</taxon>
        <taxon>Vertebrata</taxon>
        <taxon>Euteleostomi</taxon>
        <taxon>Actinopterygii</taxon>
        <taxon>Neopterygii</taxon>
        <taxon>Teleostei</taxon>
        <taxon>Neoteleostei</taxon>
        <taxon>Acanthomorphata</taxon>
        <taxon>Gobiaria</taxon>
        <taxon>Gobiiformes</taxon>
        <taxon>Gobioidei</taxon>
        <taxon>Gobiidae</taxon>
        <taxon>Benthophilinae</taxon>
        <taxon>Neogobiini</taxon>
        <taxon>Neogobius</taxon>
    </lineage>
</organism>
<dbReference type="AlphaFoldDB" id="A0A8C6U420"/>
<dbReference type="Ensembl" id="ENSNMLT00000034402.1">
    <property type="protein sequence ID" value="ENSNMLP00000030863.1"/>
    <property type="gene ID" value="ENSNMLG00000019426.1"/>
</dbReference>
<dbReference type="PANTHER" id="PTHR21580:SF28">
    <property type="entry name" value="BOREALIN N-TERMINAL DOMAIN-CONTAINING PROTEIN-RELATED"/>
    <property type="match status" value="1"/>
</dbReference>
<accession>A0A8C6U420</accession>
<dbReference type="GO" id="GO:0005856">
    <property type="term" value="C:cytoskeleton"/>
    <property type="evidence" value="ECO:0007669"/>
    <property type="project" value="TreeGrafter"/>
</dbReference>
<name>A0A8C6U420_9GOBI</name>
<proteinExistence type="predicted"/>
<dbReference type="Proteomes" id="UP000694523">
    <property type="component" value="Unplaced"/>
</dbReference>
<protein>
    <submittedName>
        <fullName evidence="2">Uncharacterized protein</fullName>
    </submittedName>
</protein>
<evidence type="ECO:0000313" key="3">
    <source>
        <dbReference type="Proteomes" id="UP000694523"/>
    </source>
</evidence>
<evidence type="ECO:0000256" key="1">
    <source>
        <dbReference type="SAM" id="MobiDB-lite"/>
    </source>
</evidence>
<feature type="region of interest" description="Disordered" evidence="1">
    <location>
        <begin position="174"/>
        <end position="227"/>
    </location>
</feature>
<evidence type="ECO:0000313" key="2">
    <source>
        <dbReference type="Ensembl" id="ENSNMLP00000030863.1"/>
    </source>
</evidence>